<proteinExistence type="predicted"/>
<protein>
    <submittedName>
        <fullName evidence="1">Uncharacterized protein</fullName>
    </submittedName>
</protein>
<reference evidence="2" key="1">
    <citation type="journal article" date="2012" name="Mol. Plant Microbe Interact.">
        <title>A highly conserved effector in Fusarium oxysporum is required for full virulence on Arabidopsis.</title>
        <authorList>
            <person name="Thatcher L.F."/>
            <person name="Gardiner D.M."/>
            <person name="Kazan K."/>
            <person name="Manners J."/>
        </authorList>
    </citation>
    <scope>NUCLEOTIDE SEQUENCE [LARGE SCALE GENOMIC DNA]</scope>
    <source>
        <strain evidence="2">Fo5176</strain>
    </source>
</reference>
<organism evidence="1 2">
    <name type="scientific">Fusarium oxysporum (strain Fo5176)</name>
    <name type="common">Fusarium vascular wilt</name>
    <dbReference type="NCBI Taxonomy" id="660025"/>
    <lineage>
        <taxon>Eukaryota</taxon>
        <taxon>Fungi</taxon>
        <taxon>Dikarya</taxon>
        <taxon>Ascomycota</taxon>
        <taxon>Pezizomycotina</taxon>
        <taxon>Sordariomycetes</taxon>
        <taxon>Hypocreomycetidae</taxon>
        <taxon>Hypocreales</taxon>
        <taxon>Nectriaceae</taxon>
        <taxon>Fusarium</taxon>
        <taxon>Fusarium oxysporum species complex</taxon>
    </lineage>
</organism>
<evidence type="ECO:0000313" key="2">
    <source>
        <dbReference type="Proteomes" id="UP000002489"/>
    </source>
</evidence>
<sequence length="116" mass="12236">MSSGPKSILVLRRAASRRTKAKAASAKVTKTEIETLMAPSFMVAGEKPASSWITGAESTGGSWSVNRPCHLTESSQIQFDPMPGFGPATCNDESNLLGISLTSIPIALHFPHPSPV</sequence>
<name>A0A0D2YDF6_FUSOF</name>
<dbReference type="Proteomes" id="UP000002489">
    <property type="component" value="Unassembled WGS sequence"/>
</dbReference>
<dbReference type="EnsemblFungi" id="FOXG_14340T0">
    <property type="protein sequence ID" value="FOXG_14340P0"/>
    <property type="gene ID" value="FOXG_14340"/>
</dbReference>
<accession>A0A0D2YDF6</accession>
<evidence type="ECO:0000313" key="1">
    <source>
        <dbReference type="EnsemblFungi" id="FOXG_14340P0"/>
    </source>
</evidence>
<dbReference type="AlphaFoldDB" id="A0A0D2YDF6"/>
<reference evidence="1" key="2">
    <citation type="submission" date="2025-08" db="UniProtKB">
        <authorList>
            <consortium name="EnsemblFungi"/>
        </authorList>
    </citation>
    <scope>IDENTIFICATION</scope>
    <source>
        <strain evidence="1">4287 / CBS 123668 / FGSC 9935 / NRRL 34936</strain>
    </source>
</reference>